<comment type="caution">
    <text evidence="1">The sequence shown here is derived from an EMBL/GenBank/DDBJ whole genome shotgun (WGS) entry which is preliminary data.</text>
</comment>
<name>E6QUT9_9ZZZZ</name>
<sequence>MLKHLYIRQELPKKLTDTHRRFLLLFVRAEPDWTLMPFDHLKDLPAIRWKLLNLEKLRTVNKTRFELQPSELIARFNRYSG</sequence>
<protein>
    <submittedName>
        <fullName evidence="1">Uncharacterized protein</fullName>
    </submittedName>
</protein>
<dbReference type="AlphaFoldDB" id="E6QUT9"/>
<organism evidence="1">
    <name type="scientific">mine drainage metagenome</name>
    <dbReference type="NCBI Taxonomy" id="410659"/>
    <lineage>
        <taxon>unclassified sequences</taxon>
        <taxon>metagenomes</taxon>
        <taxon>ecological metagenomes</taxon>
    </lineage>
</organism>
<dbReference type="EMBL" id="CABR01000117">
    <property type="protein sequence ID" value="CBI11012.1"/>
    <property type="molecule type" value="Genomic_DNA"/>
</dbReference>
<evidence type="ECO:0000313" key="1">
    <source>
        <dbReference type="EMBL" id="CBI11012.1"/>
    </source>
</evidence>
<gene>
    <name evidence="1" type="ORF">CARN7_1819</name>
</gene>
<accession>E6QUT9</accession>
<reference evidence="1" key="1">
    <citation type="submission" date="2009-10" db="EMBL/GenBank/DDBJ databases">
        <title>Diversity of trophic interactions inside an arsenic-rich microbial ecosystem.</title>
        <authorList>
            <person name="Bertin P.N."/>
            <person name="Heinrich-Salmeron A."/>
            <person name="Pelletier E."/>
            <person name="Goulhen-Chollet F."/>
            <person name="Arsene-Ploetze F."/>
            <person name="Gallien S."/>
            <person name="Calteau A."/>
            <person name="Vallenet D."/>
            <person name="Casiot C."/>
            <person name="Chane-Woon-Ming B."/>
            <person name="Giloteaux L."/>
            <person name="Barakat M."/>
            <person name="Bonnefoy V."/>
            <person name="Bruneel O."/>
            <person name="Chandler M."/>
            <person name="Cleiss J."/>
            <person name="Duran R."/>
            <person name="Elbaz-Poulichet F."/>
            <person name="Fonknechten N."/>
            <person name="Lauga B."/>
            <person name="Mornico D."/>
            <person name="Ortet P."/>
            <person name="Schaeffer C."/>
            <person name="Siguier P."/>
            <person name="Alexander Thil Smith A."/>
            <person name="Van Dorsselaer A."/>
            <person name="Weissenbach J."/>
            <person name="Medigue C."/>
            <person name="Le Paslier D."/>
        </authorList>
    </citation>
    <scope>NUCLEOTIDE SEQUENCE</scope>
</reference>
<proteinExistence type="predicted"/>